<organism evidence="1 2">
    <name type="scientific">Kipferlia bialata</name>
    <dbReference type="NCBI Taxonomy" id="797122"/>
    <lineage>
        <taxon>Eukaryota</taxon>
        <taxon>Metamonada</taxon>
        <taxon>Carpediemonas-like organisms</taxon>
        <taxon>Kipferlia</taxon>
    </lineage>
</organism>
<evidence type="ECO:0000313" key="1">
    <source>
        <dbReference type="EMBL" id="GIQ92427.1"/>
    </source>
</evidence>
<dbReference type="AlphaFoldDB" id="A0A9K3GR53"/>
<gene>
    <name evidence="1" type="ORF">KIPB_016192</name>
</gene>
<accession>A0A9K3GR53</accession>
<feature type="non-terminal residue" evidence="1">
    <location>
        <position position="1"/>
    </location>
</feature>
<sequence>RVSWLSGREQAYLLLIDTYIQACLLAEWQGAGIPSGCPEVSRMGQGHLCPLSCPVGTGECPGL</sequence>
<protein>
    <submittedName>
        <fullName evidence="1">Uncharacterized protein</fullName>
    </submittedName>
</protein>
<name>A0A9K3GR53_9EUKA</name>
<dbReference type="Proteomes" id="UP000265618">
    <property type="component" value="Unassembled WGS sequence"/>
</dbReference>
<proteinExistence type="predicted"/>
<reference evidence="1 2" key="1">
    <citation type="journal article" date="2018" name="PLoS ONE">
        <title>The draft genome of Kipferlia bialata reveals reductive genome evolution in fornicate parasites.</title>
        <authorList>
            <person name="Tanifuji G."/>
            <person name="Takabayashi S."/>
            <person name="Kume K."/>
            <person name="Takagi M."/>
            <person name="Nakayama T."/>
            <person name="Kamikawa R."/>
            <person name="Inagaki Y."/>
            <person name="Hashimoto T."/>
        </authorList>
    </citation>
    <scope>NUCLEOTIDE SEQUENCE [LARGE SCALE GENOMIC DNA]</scope>
    <source>
        <strain evidence="1">NY0173</strain>
    </source>
</reference>
<keyword evidence="2" id="KW-1185">Reference proteome</keyword>
<comment type="caution">
    <text evidence="1">The sequence shown here is derived from an EMBL/GenBank/DDBJ whole genome shotgun (WGS) entry which is preliminary data.</text>
</comment>
<evidence type="ECO:0000313" key="2">
    <source>
        <dbReference type="Proteomes" id="UP000265618"/>
    </source>
</evidence>
<dbReference type="EMBL" id="BDIP01009679">
    <property type="protein sequence ID" value="GIQ92427.1"/>
    <property type="molecule type" value="Genomic_DNA"/>
</dbReference>